<protein>
    <recommendedName>
        <fullName evidence="1">Endonuclease/exonuclease/phosphatase domain-containing protein</fullName>
    </recommendedName>
</protein>
<dbReference type="PANTHER" id="PTHR33273:SF4">
    <property type="entry name" value="ENDONUCLEASE_EXONUCLEASE_PHOSPHATASE DOMAIN-CONTAINING PROTEIN"/>
    <property type="match status" value="1"/>
</dbReference>
<sequence length="129" mass="14358">MAYVPCDLQDSPSTAEAQRLIQHCQEARLVLIIGCDANSHHTAWGCPDINSRGEALLESLASSNLVILNQGNRPTFRNAGREAIIDLTLCSQEISHAIRGWRVSQEPPLSDHNQIHFAWSRNVQEGEPY</sequence>
<dbReference type="Pfam" id="PF14529">
    <property type="entry name" value="Exo_endo_phos_2"/>
    <property type="match status" value="1"/>
</dbReference>
<dbReference type="InterPro" id="IPR005135">
    <property type="entry name" value="Endo/exonuclease/phosphatase"/>
</dbReference>
<keyword evidence="3" id="KW-1185">Reference proteome</keyword>
<organism evidence="2 3">
    <name type="scientific">Trichogramma kaykai</name>
    <dbReference type="NCBI Taxonomy" id="54128"/>
    <lineage>
        <taxon>Eukaryota</taxon>
        <taxon>Metazoa</taxon>
        <taxon>Ecdysozoa</taxon>
        <taxon>Arthropoda</taxon>
        <taxon>Hexapoda</taxon>
        <taxon>Insecta</taxon>
        <taxon>Pterygota</taxon>
        <taxon>Neoptera</taxon>
        <taxon>Endopterygota</taxon>
        <taxon>Hymenoptera</taxon>
        <taxon>Apocrita</taxon>
        <taxon>Proctotrupomorpha</taxon>
        <taxon>Chalcidoidea</taxon>
        <taxon>Trichogrammatidae</taxon>
        <taxon>Trichogramma</taxon>
    </lineage>
</organism>
<dbReference type="PANTHER" id="PTHR33273">
    <property type="entry name" value="DOMAIN-CONTAINING PROTEIN, PUTATIVE-RELATED"/>
    <property type="match status" value="1"/>
</dbReference>
<evidence type="ECO:0000259" key="1">
    <source>
        <dbReference type="Pfam" id="PF14529"/>
    </source>
</evidence>
<dbReference type="InterPro" id="IPR036691">
    <property type="entry name" value="Endo/exonu/phosph_ase_sf"/>
</dbReference>
<dbReference type="SUPFAM" id="SSF56219">
    <property type="entry name" value="DNase I-like"/>
    <property type="match status" value="1"/>
</dbReference>
<proteinExistence type="predicted"/>
<dbReference type="Proteomes" id="UP001627154">
    <property type="component" value="Unassembled WGS sequence"/>
</dbReference>
<reference evidence="2 3" key="1">
    <citation type="journal article" date="2024" name="bioRxiv">
        <title>A reference genome for Trichogramma kaykai: A tiny desert-dwelling parasitoid wasp with competing sex-ratio distorters.</title>
        <authorList>
            <person name="Culotta J."/>
            <person name="Lindsey A.R."/>
        </authorList>
    </citation>
    <scope>NUCLEOTIDE SEQUENCE [LARGE SCALE GENOMIC DNA]</scope>
    <source>
        <strain evidence="2 3">KSX58</strain>
    </source>
</reference>
<name>A0ABD2W6I3_9HYME</name>
<comment type="caution">
    <text evidence="2">The sequence shown here is derived from an EMBL/GenBank/DDBJ whole genome shotgun (WGS) entry which is preliminary data.</text>
</comment>
<feature type="domain" description="Endonuclease/exonuclease/phosphatase" evidence="1">
    <location>
        <begin position="3"/>
        <end position="115"/>
    </location>
</feature>
<dbReference type="EMBL" id="JBJJXI010000128">
    <property type="protein sequence ID" value="KAL3388694.1"/>
    <property type="molecule type" value="Genomic_DNA"/>
</dbReference>
<dbReference type="Gene3D" id="3.60.10.10">
    <property type="entry name" value="Endonuclease/exonuclease/phosphatase"/>
    <property type="match status" value="1"/>
</dbReference>
<gene>
    <name evidence="2" type="ORF">TKK_016127</name>
</gene>
<evidence type="ECO:0000313" key="3">
    <source>
        <dbReference type="Proteomes" id="UP001627154"/>
    </source>
</evidence>
<accession>A0ABD2W6I3</accession>
<evidence type="ECO:0000313" key="2">
    <source>
        <dbReference type="EMBL" id="KAL3388694.1"/>
    </source>
</evidence>
<dbReference type="AlphaFoldDB" id="A0ABD2W6I3"/>